<keyword evidence="2" id="KW-1133">Transmembrane helix</keyword>
<dbReference type="InterPro" id="IPR021460">
    <property type="entry name" value="DUF3112"/>
</dbReference>
<sequence>MSSALASLASGLSTDTIASMLSTMSSSQIVSTLESLQTAGVNLSSIDTTAVISKLNITQVTGLLSSNSSTVNGLLQSFTPVQLVSLIDDMSNSTSTLFKTAAATNNIALYKQGRTLVGLLLKKMDTTFTESQLLGVFKILGNGAAFGTGAKVLMDKAKSLVHSFFGGANVDVEIPTRLLNLVEDYQPAIFGSYPDSKDIAPSAIFIAIFAIFTIIYTLLFAKNWARGHKFLITLGLAIYSLIRTLGFILRLVWAKDITRLDVGLTSTIFLVICTVFLPSLNLILAQRYFTWKHPVLGSSKPFMTLMYIIYALVACVVIMTIVAAAVQIDYLLSESHFAMTKKVIRASSVLICLYSLVAVVLVFGASFIPASSNDKDVLTYQPSWISSFSTTYFAPKGAAAQNNAAVPDDKRHAVRVIQSSTYHHTTVHGEQQHEKELHHLGSIIVISFTTFFLFITDIFRCVSTFIDQYNKNHSWIFDPVVMYVMFGALETIVNLMYILGRIDLRFYKPDALEAPVATSTSSVHDDVEKASPSASSNEEVAAVVDEEQNITTEENVANKN</sequence>
<dbReference type="Pfam" id="PF11309">
    <property type="entry name" value="DUF3112"/>
    <property type="match status" value="1"/>
</dbReference>
<evidence type="ECO:0000256" key="1">
    <source>
        <dbReference type="SAM" id="MobiDB-lite"/>
    </source>
</evidence>
<dbReference type="VEuPathDB" id="FungiDB:BON22_4105"/>
<dbReference type="PANTHER" id="PTHR35184">
    <property type="entry name" value="YALI0C10208P"/>
    <property type="match status" value="1"/>
</dbReference>
<dbReference type="AlphaFoldDB" id="A0A1V2L2F4"/>
<feature type="transmembrane region" description="Helical" evidence="2">
    <location>
        <begin position="440"/>
        <end position="460"/>
    </location>
</feature>
<organism evidence="3 4">
    <name type="scientific">Cyberlindnera fabianii</name>
    <name type="common">Yeast</name>
    <name type="synonym">Hansenula fabianii</name>
    <dbReference type="NCBI Taxonomy" id="36022"/>
    <lineage>
        <taxon>Eukaryota</taxon>
        <taxon>Fungi</taxon>
        <taxon>Dikarya</taxon>
        <taxon>Ascomycota</taxon>
        <taxon>Saccharomycotina</taxon>
        <taxon>Saccharomycetes</taxon>
        <taxon>Phaffomycetales</taxon>
        <taxon>Phaffomycetaceae</taxon>
        <taxon>Cyberlindnera</taxon>
    </lineage>
</organism>
<feature type="compositionally biased region" description="Polar residues" evidence="1">
    <location>
        <begin position="549"/>
        <end position="560"/>
    </location>
</feature>
<evidence type="ECO:0000313" key="3">
    <source>
        <dbReference type="EMBL" id="ONH66033.1"/>
    </source>
</evidence>
<proteinExistence type="predicted"/>
<comment type="caution">
    <text evidence="3">The sequence shown here is derived from an EMBL/GenBank/DDBJ whole genome shotgun (WGS) entry which is preliminary data.</text>
</comment>
<keyword evidence="2" id="KW-0472">Membrane</keyword>
<feature type="transmembrane region" description="Helical" evidence="2">
    <location>
        <begin position="305"/>
        <end position="328"/>
    </location>
</feature>
<keyword evidence="4" id="KW-1185">Reference proteome</keyword>
<feature type="transmembrane region" description="Helical" evidence="2">
    <location>
        <begin position="199"/>
        <end position="219"/>
    </location>
</feature>
<feature type="transmembrane region" description="Helical" evidence="2">
    <location>
        <begin position="480"/>
        <end position="499"/>
    </location>
</feature>
<feature type="region of interest" description="Disordered" evidence="1">
    <location>
        <begin position="519"/>
        <end position="560"/>
    </location>
</feature>
<evidence type="ECO:0000256" key="2">
    <source>
        <dbReference type="SAM" id="Phobius"/>
    </source>
</evidence>
<dbReference type="OMA" id="VFQAREH"/>
<dbReference type="STRING" id="36022.A0A1V2L2F4"/>
<gene>
    <name evidence="3" type="ORF">BON22_4105</name>
</gene>
<keyword evidence="2" id="KW-0812">Transmembrane</keyword>
<accession>A0A1V2L2F4</accession>
<evidence type="ECO:0000313" key="4">
    <source>
        <dbReference type="Proteomes" id="UP000189513"/>
    </source>
</evidence>
<name>A0A1V2L2F4_CYBFA</name>
<reference evidence="4" key="1">
    <citation type="journal article" date="2017" name="Genome Announc.">
        <title>Genome sequences of Cyberlindnera fabianii 65, Pichia kudriavzevii 129, and Saccharomyces cerevisiae 131 isolated from fermented masau fruits in Zimbabwe.</title>
        <authorList>
            <person name="van Rijswijck I.M.H."/>
            <person name="Derks M.F.L."/>
            <person name="Abee T."/>
            <person name="de Ridder D."/>
            <person name="Smid E.J."/>
        </authorList>
    </citation>
    <scope>NUCLEOTIDE SEQUENCE [LARGE SCALE GENOMIC DNA]</scope>
    <source>
        <strain evidence="4">65</strain>
    </source>
</reference>
<feature type="transmembrane region" description="Helical" evidence="2">
    <location>
        <begin position="231"/>
        <end position="252"/>
    </location>
</feature>
<dbReference type="Proteomes" id="UP000189513">
    <property type="component" value="Unassembled WGS sequence"/>
</dbReference>
<feature type="transmembrane region" description="Helical" evidence="2">
    <location>
        <begin position="264"/>
        <end position="284"/>
    </location>
</feature>
<protein>
    <submittedName>
        <fullName evidence="3">Uncharacterized protein</fullName>
    </submittedName>
</protein>
<feature type="transmembrane region" description="Helical" evidence="2">
    <location>
        <begin position="348"/>
        <end position="368"/>
    </location>
</feature>
<dbReference type="EMBL" id="MPUK01000008">
    <property type="protein sequence ID" value="ONH66033.1"/>
    <property type="molecule type" value="Genomic_DNA"/>
</dbReference>
<dbReference type="PANTHER" id="PTHR35184:SF1">
    <property type="entry name" value="INTEGRAL MEMBRANE PROTEIN"/>
    <property type="match status" value="1"/>
</dbReference>